<dbReference type="EMBL" id="GBXM01075278">
    <property type="protein sequence ID" value="JAH33299.1"/>
    <property type="molecule type" value="Transcribed_RNA"/>
</dbReference>
<name>A0A0E9RVX7_ANGAN</name>
<accession>A0A0E9RVX7</accession>
<protein>
    <submittedName>
        <fullName evidence="1">Uncharacterized protein</fullName>
    </submittedName>
</protein>
<sequence length="51" mass="6056">MKNKLCSVRLELSPEIFIRLKSEITRFHLRLNARLHFANSFSVVTHAIFRD</sequence>
<organism evidence="1">
    <name type="scientific">Anguilla anguilla</name>
    <name type="common">European freshwater eel</name>
    <name type="synonym">Muraena anguilla</name>
    <dbReference type="NCBI Taxonomy" id="7936"/>
    <lineage>
        <taxon>Eukaryota</taxon>
        <taxon>Metazoa</taxon>
        <taxon>Chordata</taxon>
        <taxon>Craniata</taxon>
        <taxon>Vertebrata</taxon>
        <taxon>Euteleostomi</taxon>
        <taxon>Actinopterygii</taxon>
        <taxon>Neopterygii</taxon>
        <taxon>Teleostei</taxon>
        <taxon>Anguilliformes</taxon>
        <taxon>Anguillidae</taxon>
        <taxon>Anguilla</taxon>
    </lineage>
</organism>
<proteinExistence type="predicted"/>
<evidence type="ECO:0000313" key="1">
    <source>
        <dbReference type="EMBL" id="JAH33299.1"/>
    </source>
</evidence>
<reference evidence="1" key="2">
    <citation type="journal article" date="2015" name="Fish Shellfish Immunol.">
        <title>Early steps in the European eel (Anguilla anguilla)-Vibrio vulnificus interaction in the gills: Role of the RtxA13 toxin.</title>
        <authorList>
            <person name="Callol A."/>
            <person name="Pajuelo D."/>
            <person name="Ebbesson L."/>
            <person name="Teles M."/>
            <person name="MacKenzie S."/>
            <person name="Amaro C."/>
        </authorList>
    </citation>
    <scope>NUCLEOTIDE SEQUENCE</scope>
</reference>
<dbReference type="AlphaFoldDB" id="A0A0E9RVX7"/>
<reference evidence="1" key="1">
    <citation type="submission" date="2014-11" db="EMBL/GenBank/DDBJ databases">
        <authorList>
            <person name="Amaro Gonzalez C."/>
        </authorList>
    </citation>
    <scope>NUCLEOTIDE SEQUENCE</scope>
</reference>